<feature type="transmembrane region" description="Helical" evidence="1">
    <location>
        <begin position="40"/>
        <end position="59"/>
    </location>
</feature>
<keyword evidence="1" id="KW-1133">Transmembrane helix</keyword>
<gene>
    <name evidence="2" type="ORF">SAMN04487820_11657</name>
</gene>
<reference evidence="3" key="1">
    <citation type="submission" date="2016-10" db="EMBL/GenBank/DDBJ databases">
        <authorList>
            <person name="Varghese N."/>
            <person name="Submissions S."/>
        </authorList>
    </citation>
    <scope>NUCLEOTIDE SEQUENCE [LARGE SCALE GENOMIC DNA]</scope>
    <source>
        <strain evidence="3">DSM 45460</strain>
    </source>
</reference>
<keyword evidence="3" id="KW-1185">Reference proteome</keyword>
<sequence>MRASLSLLVGALLLVLGVIWTLQGVGVLGGSPMTGVTRWAVLGPIAALIGLASLVLGGVRMRRGRRNG</sequence>
<dbReference type="AlphaFoldDB" id="A0A1G9FNQ7"/>
<dbReference type="EMBL" id="FNFM01000016">
    <property type="protein sequence ID" value="SDK89985.1"/>
    <property type="molecule type" value="Genomic_DNA"/>
</dbReference>
<dbReference type="Proteomes" id="UP000199213">
    <property type="component" value="Unassembled WGS sequence"/>
</dbReference>
<evidence type="ECO:0000313" key="2">
    <source>
        <dbReference type="EMBL" id="SDK89985.1"/>
    </source>
</evidence>
<keyword evidence="1" id="KW-0472">Membrane</keyword>
<dbReference type="RefSeq" id="WP_176798099.1">
    <property type="nucleotide sequence ID" value="NZ_FNFM01000016.1"/>
</dbReference>
<name>A0A1G9FNQ7_ACTMZ</name>
<proteinExistence type="predicted"/>
<protein>
    <submittedName>
        <fullName evidence="2">Uncharacterized protein</fullName>
    </submittedName>
</protein>
<evidence type="ECO:0000256" key="1">
    <source>
        <dbReference type="SAM" id="Phobius"/>
    </source>
</evidence>
<organism evidence="2 3">
    <name type="scientific">Actinopolyspora mzabensis</name>
    <dbReference type="NCBI Taxonomy" id="995066"/>
    <lineage>
        <taxon>Bacteria</taxon>
        <taxon>Bacillati</taxon>
        <taxon>Actinomycetota</taxon>
        <taxon>Actinomycetes</taxon>
        <taxon>Actinopolysporales</taxon>
        <taxon>Actinopolysporaceae</taxon>
        <taxon>Actinopolyspora</taxon>
    </lineage>
</organism>
<evidence type="ECO:0000313" key="3">
    <source>
        <dbReference type="Proteomes" id="UP000199213"/>
    </source>
</evidence>
<accession>A0A1G9FNQ7</accession>
<keyword evidence="1" id="KW-0812">Transmembrane</keyword>